<dbReference type="InterPro" id="IPR023772">
    <property type="entry name" value="DNA-bd_HTH_TetR-type_CS"/>
</dbReference>
<evidence type="ECO:0000256" key="2">
    <source>
        <dbReference type="PROSITE-ProRule" id="PRU00335"/>
    </source>
</evidence>
<feature type="DNA-binding region" description="H-T-H motif" evidence="2">
    <location>
        <begin position="63"/>
        <end position="82"/>
    </location>
</feature>
<dbReference type="InterPro" id="IPR036271">
    <property type="entry name" value="Tet_transcr_reg_TetR-rel_C_sf"/>
</dbReference>
<accession>A0A1E3KYT2</accession>
<name>A0A1E3KYT2_9BACL</name>
<comment type="caution">
    <text evidence="4">The sequence shown here is derived from an EMBL/GenBank/DDBJ whole genome shotgun (WGS) entry which is preliminary data.</text>
</comment>
<dbReference type="InterPro" id="IPR001647">
    <property type="entry name" value="HTH_TetR"/>
</dbReference>
<dbReference type="InterPro" id="IPR050624">
    <property type="entry name" value="HTH-type_Tx_Regulator"/>
</dbReference>
<dbReference type="SUPFAM" id="SSF48498">
    <property type="entry name" value="Tetracyclin repressor-like, C-terminal domain"/>
    <property type="match status" value="1"/>
</dbReference>
<evidence type="ECO:0000313" key="5">
    <source>
        <dbReference type="Proteomes" id="UP000094578"/>
    </source>
</evidence>
<protein>
    <submittedName>
        <fullName evidence="4">Putative HTH-type transcriptional regulator YhgD</fullName>
    </submittedName>
</protein>
<dbReference type="RefSeq" id="WP_161594289.1">
    <property type="nucleotide sequence ID" value="NZ_MDER01000086.1"/>
</dbReference>
<dbReference type="PANTHER" id="PTHR43479:SF11">
    <property type="entry name" value="ACREF_ENVCD OPERON REPRESSOR-RELATED"/>
    <property type="match status" value="1"/>
</dbReference>
<keyword evidence="5" id="KW-1185">Reference proteome</keyword>
<dbReference type="PROSITE" id="PS50977">
    <property type="entry name" value="HTH_TETR_2"/>
    <property type="match status" value="1"/>
</dbReference>
<dbReference type="PANTHER" id="PTHR43479">
    <property type="entry name" value="ACREF/ENVCD OPERON REPRESSOR-RELATED"/>
    <property type="match status" value="1"/>
</dbReference>
<dbReference type="PATRIC" id="fig|1886670.3.peg.4434"/>
<dbReference type="Gene3D" id="1.10.357.10">
    <property type="entry name" value="Tetracycline Repressor, domain 2"/>
    <property type="match status" value="1"/>
</dbReference>
<sequence length="222" mass="25606">MNDILNQNHHLEEESSLEQMLTLFIFGSLEDIMMEEIYVDERRLKILNAAKQVFSLFGYKGTTVEHIAKTAGISKGAIYLFFETKEDILKAIIHNVNDDLAQTIDDNMAIEGTIHEKLHHTIQGCMQFRKDHELLNKLEQEAVEYSTEASKNALAEINCETVHFIASRLEKAEQENLIQVPDKLLTAFLLCRMYEALVFEWEKFGDPLSADEVLEQIKRFIL</sequence>
<dbReference type="PROSITE" id="PS01081">
    <property type="entry name" value="HTH_TETR_1"/>
    <property type="match status" value="1"/>
</dbReference>
<evidence type="ECO:0000313" key="4">
    <source>
        <dbReference type="EMBL" id="ODP26563.1"/>
    </source>
</evidence>
<keyword evidence="1 2" id="KW-0238">DNA-binding</keyword>
<organism evidence="4 5">
    <name type="scientific">Paenibacillus nuruki</name>
    <dbReference type="NCBI Taxonomy" id="1886670"/>
    <lineage>
        <taxon>Bacteria</taxon>
        <taxon>Bacillati</taxon>
        <taxon>Bacillota</taxon>
        <taxon>Bacilli</taxon>
        <taxon>Bacillales</taxon>
        <taxon>Paenibacillaceae</taxon>
        <taxon>Paenibacillus</taxon>
    </lineage>
</organism>
<dbReference type="InterPro" id="IPR009057">
    <property type="entry name" value="Homeodomain-like_sf"/>
</dbReference>
<gene>
    <name evidence="4" type="ORF">PTI45_04403</name>
</gene>
<dbReference type="EMBL" id="MDER01000086">
    <property type="protein sequence ID" value="ODP26563.1"/>
    <property type="molecule type" value="Genomic_DNA"/>
</dbReference>
<dbReference type="SUPFAM" id="SSF46689">
    <property type="entry name" value="Homeodomain-like"/>
    <property type="match status" value="1"/>
</dbReference>
<feature type="domain" description="HTH tetR-type" evidence="3">
    <location>
        <begin position="40"/>
        <end position="100"/>
    </location>
</feature>
<dbReference type="AlphaFoldDB" id="A0A1E3KYT2"/>
<evidence type="ECO:0000259" key="3">
    <source>
        <dbReference type="PROSITE" id="PS50977"/>
    </source>
</evidence>
<reference evidence="4 5" key="1">
    <citation type="submission" date="2016-08" db="EMBL/GenBank/DDBJ databases">
        <title>Genome sequencing of Paenibacillus sp. TI45-13ar, isolated from Korean traditional nuruk.</title>
        <authorList>
            <person name="Kim S.-J."/>
        </authorList>
    </citation>
    <scope>NUCLEOTIDE SEQUENCE [LARGE SCALE GENOMIC DNA]</scope>
    <source>
        <strain evidence="4 5">TI45-13ar</strain>
    </source>
</reference>
<dbReference type="Pfam" id="PF00440">
    <property type="entry name" value="TetR_N"/>
    <property type="match status" value="1"/>
</dbReference>
<dbReference type="STRING" id="1886670.PTI45_04403"/>
<dbReference type="Proteomes" id="UP000094578">
    <property type="component" value="Unassembled WGS sequence"/>
</dbReference>
<dbReference type="PRINTS" id="PR00455">
    <property type="entry name" value="HTHTETR"/>
</dbReference>
<dbReference type="GO" id="GO:0003677">
    <property type="term" value="F:DNA binding"/>
    <property type="evidence" value="ECO:0007669"/>
    <property type="project" value="UniProtKB-UniRule"/>
</dbReference>
<evidence type="ECO:0000256" key="1">
    <source>
        <dbReference type="ARBA" id="ARBA00023125"/>
    </source>
</evidence>
<proteinExistence type="predicted"/>